<dbReference type="EMBL" id="UCZA01000055">
    <property type="protein sequence ID" value="SQP89734.1"/>
    <property type="molecule type" value="Genomic_DNA"/>
</dbReference>
<feature type="coiled-coil region" evidence="1">
    <location>
        <begin position="107"/>
        <end position="134"/>
    </location>
</feature>
<dbReference type="Proteomes" id="UP000250671">
    <property type="component" value="Unassembled WGS sequence"/>
</dbReference>
<evidence type="ECO:0000256" key="2">
    <source>
        <dbReference type="SAM" id="MobiDB-lite"/>
    </source>
</evidence>
<evidence type="ECO:0000256" key="1">
    <source>
        <dbReference type="SAM" id="Coils"/>
    </source>
</evidence>
<accession>A0A2Y8K3L2</accession>
<organism evidence="3 4">
    <name type="scientific">Escherichia coli</name>
    <dbReference type="NCBI Taxonomy" id="562"/>
    <lineage>
        <taxon>Bacteria</taxon>
        <taxon>Pseudomonadati</taxon>
        <taxon>Pseudomonadota</taxon>
        <taxon>Gammaproteobacteria</taxon>
        <taxon>Enterobacterales</taxon>
        <taxon>Enterobacteriaceae</taxon>
        <taxon>Escherichia</taxon>
    </lineage>
</organism>
<proteinExistence type="predicted"/>
<feature type="region of interest" description="Disordered" evidence="2">
    <location>
        <begin position="172"/>
        <end position="200"/>
    </location>
</feature>
<name>A0A2Y8K3L2_ECOLX</name>
<dbReference type="RefSeq" id="WP_244565319.1">
    <property type="nucleotide sequence ID" value="NZ_JAGMQX010000027.1"/>
</dbReference>
<reference evidence="3 4" key="1">
    <citation type="submission" date="2018-06" db="EMBL/GenBank/DDBJ databases">
        <authorList>
            <consortium name="Pathogen Informatics"/>
            <person name="Doyle S."/>
        </authorList>
    </citation>
    <scope>NUCLEOTIDE SEQUENCE [LARGE SCALE GENOMIC DNA]</scope>
    <source>
        <strain evidence="3 4">VREC0535</strain>
    </source>
</reference>
<gene>
    <name evidence="3" type="ORF">SAMEA3752557_05338</name>
</gene>
<feature type="coiled-coil region" evidence="1">
    <location>
        <begin position="26"/>
        <end position="53"/>
    </location>
</feature>
<dbReference type="PROSITE" id="PS51257">
    <property type="entry name" value="PROKAR_LIPOPROTEIN"/>
    <property type="match status" value="1"/>
</dbReference>
<evidence type="ECO:0000313" key="4">
    <source>
        <dbReference type="Proteomes" id="UP000250671"/>
    </source>
</evidence>
<evidence type="ECO:0008006" key="5">
    <source>
        <dbReference type="Google" id="ProtNLM"/>
    </source>
</evidence>
<protein>
    <recommendedName>
        <fullName evidence="5">Lipoprotein</fullName>
    </recommendedName>
</protein>
<evidence type="ECO:0000313" key="3">
    <source>
        <dbReference type="EMBL" id="SQP89734.1"/>
    </source>
</evidence>
<dbReference type="AlphaFoldDB" id="A0A2Y8K3L2"/>
<keyword evidence="1" id="KW-0175">Coiled coil</keyword>
<sequence>MDINKTLVACFISSILLTGCGPRELTLEQKEQVESLKKELAQVESQISTSKTDLEKYSSGIISNIIYSKIEILEANKLLIQQRINAIESGAKITENVPATQPNPELAASIKNEIDKLNEEISSAKQDASQYNSGLVLSLKLSNIAMQEQTLAMLEQKYLSAKYGLPELKYNKSPASADNKENNSTSSDGAHNQERLLPPGDGPLGFQMGLSVKNIEDMTGKQLKPVDGSYGLYVVDVSPKKNNLFESFGLVISPNVGLCQIRAITHDINTDSYGLELKSQFDDLAGSITAIYGNGKKGDFLYPGSIWDRPQDWLSGLVKQERVYMQEWSGPNDTMNKNEIKSIILSAKGKNTSQGYIVLQYSFKNNSKCQEEIENSKKSSL</sequence>